<evidence type="ECO:0000259" key="7">
    <source>
        <dbReference type="Pfam" id="PF02743"/>
    </source>
</evidence>
<reference evidence="8 9" key="1">
    <citation type="journal article" date="2016" name="Nat. Commun.">
        <title>Thousands of microbial genomes shed light on interconnected biogeochemical processes in an aquifer system.</title>
        <authorList>
            <person name="Anantharaman K."/>
            <person name="Brown C.T."/>
            <person name="Hug L.A."/>
            <person name="Sharon I."/>
            <person name="Castelle C.J."/>
            <person name="Probst A.J."/>
            <person name="Thomas B.C."/>
            <person name="Singh A."/>
            <person name="Wilkins M.J."/>
            <person name="Karaoz U."/>
            <person name="Brodie E.L."/>
            <person name="Williams K.H."/>
            <person name="Hubbard S.S."/>
            <person name="Banfield J.F."/>
        </authorList>
    </citation>
    <scope>NUCLEOTIDE SEQUENCE [LARGE SCALE GENOMIC DNA]</scope>
</reference>
<evidence type="ECO:0000256" key="5">
    <source>
        <dbReference type="ARBA" id="ARBA00023136"/>
    </source>
</evidence>
<organism evidence="8 9">
    <name type="scientific">Candidatus Woesebacteria bacterium RBG_19FT_COMBO_37_29</name>
    <dbReference type="NCBI Taxonomy" id="1802486"/>
    <lineage>
        <taxon>Bacteria</taxon>
        <taxon>Candidatus Woeseibacteriota</taxon>
    </lineage>
</organism>
<dbReference type="GO" id="GO:0005886">
    <property type="term" value="C:plasma membrane"/>
    <property type="evidence" value="ECO:0007669"/>
    <property type="project" value="UniProtKB-SubCell"/>
</dbReference>
<dbReference type="Proteomes" id="UP000178401">
    <property type="component" value="Unassembled WGS sequence"/>
</dbReference>
<feature type="transmembrane region" description="Helical" evidence="6">
    <location>
        <begin position="15"/>
        <end position="35"/>
    </location>
</feature>
<evidence type="ECO:0000256" key="3">
    <source>
        <dbReference type="ARBA" id="ARBA00022692"/>
    </source>
</evidence>
<keyword evidence="2" id="KW-1003">Cell membrane</keyword>
<keyword evidence="5 6" id="KW-0472">Membrane</keyword>
<proteinExistence type="predicted"/>
<name>A0A1F7XPD3_9BACT</name>
<protein>
    <recommendedName>
        <fullName evidence="7">Cache domain-containing protein</fullName>
    </recommendedName>
</protein>
<dbReference type="EMBL" id="MGFY01000012">
    <property type="protein sequence ID" value="OGM16922.1"/>
    <property type="molecule type" value="Genomic_DNA"/>
</dbReference>
<dbReference type="AlphaFoldDB" id="A0A1F7XPD3"/>
<evidence type="ECO:0000256" key="2">
    <source>
        <dbReference type="ARBA" id="ARBA00022475"/>
    </source>
</evidence>
<evidence type="ECO:0000313" key="8">
    <source>
        <dbReference type="EMBL" id="OGM16922.1"/>
    </source>
</evidence>
<accession>A0A1F7XPD3</accession>
<evidence type="ECO:0000256" key="1">
    <source>
        <dbReference type="ARBA" id="ARBA00004651"/>
    </source>
</evidence>
<dbReference type="Pfam" id="PF02743">
    <property type="entry name" value="dCache_1"/>
    <property type="match status" value="1"/>
</dbReference>
<comment type="subcellular location">
    <subcellularLocation>
        <location evidence="1">Cell membrane</location>
        <topology evidence="1">Multi-pass membrane protein</topology>
    </subcellularLocation>
</comment>
<dbReference type="InterPro" id="IPR033479">
    <property type="entry name" value="dCache_1"/>
</dbReference>
<evidence type="ECO:0000256" key="6">
    <source>
        <dbReference type="SAM" id="Phobius"/>
    </source>
</evidence>
<keyword evidence="4 6" id="KW-1133">Transmembrane helix</keyword>
<dbReference type="CDD" id="cd12914">
    <property type="entry name" value="PDC1_DGC_like"/>
    <property type="match status" value="1"/>
</dbReference>
<keyword evidence="3 6" id="KW-0812">Transmembrane</keyword>
<evidence type="ECO:0000313" key="9">
    <source>
        <dbReference type="Proteomes" id="UP000178401"/>
    </source>
</evidence>
<sequence>MFKKFLTLALYKKQLIYLVFICVVLVVGGVMYFYFGKVTEKEVSKQMLHREQVITRAGAESIHSFIDLAGKSLLVLSHNPRLLVLNDQTQTALNDFVNNWKSTPLVETILVDKEGKAVFVTNRVVTDIEKDVSLADRDYFLWAKNAKQGELFLGQSVQARLGAFKDQYIVTLTTPVYKNNEFDGVLVGAILLSKLTDNYMNPLKISDKTQVYLVGRSGSIIYAYITPLLGVNFLDYLEKNPFTGSNVVTSAVRERFNKLTAESEGKLEYIRNDYYDKTTFNKWLLTYSTIDLSNFSQPDKRWILVIETPYADAELFGNPFLSNQTAVLIFFILFILVSSLLEISITRTGENEAYLKGFSQGQKVSKTTSKK</sequence>
<feature type="domain" description="Cache" evidence="7">
    <location>
        <begin position="68"/>
        <end position="306"/>
    </location>
</feature>
<dbReference type="Gene3D" id="3.30.450.20">
    <property type="entry name" value="PAS domain"/>
    <property type="match status" value="1"/>
</dbReference>
<evidence type="ECO:0000256" key="4">
    <source>
        <dbReference type="ARBA" id="ARBA00022989"/>
    </source>
</evidence>
<feature type="transmembrane region" description="Helical" evidence="6">
    <location>
        <begin position="326"/>
        <end position="345"/>
    </location>
</feature>
<gene>
    <name evidence="8" type="ORF">A2V55_00905</name>
</gene>
<comment type="caution">
    <text evidence="8">The sequence shown here is derived from an EMBL/GenBank/DDBJ whole genome shotgun (WGS) entry which is preliminary data.</text>
</comment>